<gene>
    <name evidence="2" type="ORF">JQN70_16920</name>
</gene>
<feature type="domain" description="Glycosyltransferase 2-like" evidence="1">
    <location>
        <begin position="19"/>
        <end position="172"/>
    </location>
</feature>
<dbReference type="RefSeq" id="WP_204132554.1">
    <property type="nucleotide sequence ID" value="NZ_JAFDVD010000021.1"/>
</dbReference>
<evidence type="ECO:0000313" key="3">
    <source>
        <dbReference type="Proteomes" id="UP001430172"/>
    </source>
</evidence>
<dbReference type="InterPro" id="IPR050834">
    <property type="entry name" value="Glycosyltransf_2"/>
</dbReference>
<dbReference type="SUPFAM" id="SSF53448">
    <property type="entry name" value="Nucleotide-diphospho-sugar transferases"/>
    <property type="match status" value="1"/>
</dbReference>
<comment type="caution">
    <text evidence="2">The sequence shown here is derived from an EMBL/GenBank/DDBJ whole genome shotgun (WGS) entry which is preliminary data.</text>
</comment>
<dbReference type="PANTHER" id="PTHR43685">
    <property type="entry name" value="GLYCOSYLTRANSFERASE"/>
    <property type="match status" value="1"/>
</dbReference>
<evidence type="ECO:0000313" key="2">
    <source>
        <dbReference type="EMBL" id="MBM6402083.1"/>
    </source>
</evidence>
<dbReference type="CDD" id="cd00761">
    <property type="entry name" value="Glyco_tranf_GTA_type"/>
    <property type="match status" value="1"/>
</dbReference>
<sequence>MGPSGAGGDGGTPWPDVGVVLATHNRPQLMREALASILGQDYPGRIRVQLVYDRSEPETELEQDTPGREVAVMVNTRTPGLAGARNTGVLALDTELVAFCDDDDVWLDGKLAQQVERLLASPGAEFVTTAMRVDFGDRSTVRLAERDVITVREMARSRMAMLHSSSFVFRREAMLERFGLVDETLPRSMAEDWDLLLRAARSAPIVHVDSPLVGIRWGASSYFNDAWRDKNEAHAWLLANHPEIEADTIGAGLQYGKLAFGHAVLGERREALRWTWRCARRNPRERRWVLALLVLAGVSGEWIQRELNRRGHGV</sequence>
<name>A0ABS2CQJ0_9MICO</name>
<evidence type="ECO:0000259" key="1">
    <source>
        <dbReference type="Pfam" id="PF00535"/>
    </source>
</evidence>
<dbReference type="InterPro" id="IPR029044">
    <property type="entry name" value="Nucleotide-diphossugar_trans"/>
</dbReference>
<dbReference type="Proteomes" id="UP001430172">
    <property type="component" value="Unassembled WGS sequence"/>
</dbReference>
<keyword evidence="3" id="KW-1185">Reference proteome</keyword>
<accession>A0ABS2CQJ0</accession>
<dbReference type="Pfam" id="PF00535">
    <property type="entry name" value="Glycos_transf_2"/>
    <property type="match status" value="1"/>
</dbReference>
<dbReference type="EMBL" id="JAFDVD010000021">
    <property type="protein sequence ID" value="MBM6402083.1"/>
    <property type="molecule type" value="Genomic_DNA"/>
</dbReference>
<dbReference type="PANTHER" id="PTHR43685:SF11">
    <property type="entry name" value="GLYCOSYLTRANSFERASE TAGX-RELATED"/>
    <property type="match status" value="1"/>
</dbReference>
<proteinExistence type="predicted"/>
<organism evidence="2 3">
    <name type="scientific">Phycicoccus sonneratiae</name>
    <dbReference type="NCBI Taxonomy" id="2807628"/>
    <lineage>
        <taxon>Bacteria</taxon>
        <taxon>Bacillati</taxon>
        <taxon>Actinomycetota</taxon>
        <taxon>Actinomycetes</taxon>
        <taxon>Micrococcales</taxon>
        <taxon>Intrasporangiaceae</taxon>
        <taxon>Phycicoccus</taxon>
    </lineage>
</organism>
<dbReference type="Gene3D" id="3.90.550.10">
    <property type="entry name" value="Spore Coat Polysaccharide Biosynthesis Protein SpsA, Chain A"/>
    <property type="match status" value="1"/>
</dbReference>
<protein>
    <submittedName>
        <fullName evidence="2">Glycosyltransferase family 2 protein</fullName>
    </submittedName>
</protein>
<dbReference type="InterPro" id="IPR001173">
    <property type="entry name" value="Glyco_trans_2-like"/>
</dbReference>
<reference evidence="2" key="1">
    <citation type="submission" date="2021-02" db="EMBL/GenBank/DDBJ databases">
        <title>Phycicoccus sp. MQZ13P-5T, whole genome shotgun sequence.</title>
        <authorList>
            <person name="Tuo L."/>
        </authorList>
    </citation>
    <scope>NUCLEOTIDE SEQUENCE</scope>
    <source>
        <strain evidence="2">MQZ13P-5</strain>
    </source>
</reference>